<dbReference type="InterPro" id="IPR040603">
    <property type="entry name" value="FAN1_SAP_bact"/>
</dbReference>
<evidence type="ECO:0000256" key="4">
    <source>
        <dbReference type="ARBA" id="ARBA00005533"/>
    </source>
</evidence>
<evidence type="ECO:0000256" key="5">
    <source>
        <dbReference type="ARBA" id="ARBA00012029"/>
    </source>
</evidence>
<keyword evidence="8" id="KW-0378">Hydrolase</keyword>
<dbReference type="Pfam" id="PF18081">
    <property type="entry name" value="FANC_SAP"/>
    <property type="match status" value="1"/>
</dbReference>
<dbReference type="RefSeq" id="WP_043208120.1">
    <property type="nucleotide sequence ID" value="NZ_CAJGUP010000211.1"/>
</dbReference>
<dbReference type="Pfam" id="PF08774">
    <property type="entry name" value="VRR_NUC"/>
    <property type="match status" value="1"/>
</dbReference>
<comment type="similarity">
    <text evidence="4">Belongs to the FAN1 family.</text>
</comment>
<evidence type="ECO:0000313" key="12">
    <source>
        <dbReference type="EMBL" id="ANY16099.1"/>
    </source>
</evidence>
<dbReference type="Proteomes" id="UP000092950">
    <property type="component" value="Chromosome"/>
</dbReference>
<evidence type="ECO:0000256" key="2">
    <source>
        <dbReference type="ARBA" id="ARBA00001936"/>
    </source>
</evidence>
<evidence type="ECO:0000259" key="11">
    <source>
        <dbReference type="SMART" id="SM00990"/>
    </source>
</evidence>
<evidence type="ECO:0000256" key="9">
    <source>
        <dbReference type="ARBA" id="ARBA00022842"/>
    </source>
</evidence>
<reference evidence="13 14" key="1">
    <citation type="submission" date="2015-09" db="EMBL/GenBank/DDBJ databases">
        <authorList>
            <person name="Jackson K.R."/>
            <person name="Lunt B.L."/>
            <person name="Fisher J.N.B."/>
            <person name="Gardner A.V."/>
            <person name="Bailey M.E."/>
            <person name="Deus L.M."/>
            <person name="Earl A.S."/>
            <person name="Gibby P.D."/>
            <person name="Hartmann K.A."/>
            <person name="Liu J.E."/>
            <person name="Manci A.M."/>
            <person name="Nielsen D.A."/>
            <person name="Solomon M.B."/>
            <person name="Breakwell D.P."/>
            <person name="Burnett S.H."/>
            <person name="Grose J.H."/>
        </authorList>
    </citation>
    <scope>NUCLEOTIDE SEQUENCE [LARGE SCALE GENOMIC DNA]</scope>
    <source>
        <strain evidence="13 14">2789STDY5608636</strain>
    </source>
</reference>
<evidence type="ECO:0000256" key="6">
    <source>
        <dbReference type="ARBA" id="ARBA00022722"/>
    </source>
</evidence>
<organism evidence="13 14">
    <name type="scientific">Bordetella pseudohinzii</name>
    <dbReference type="NCBI Taxonomy" id="1331258"/>
    <lineage>
        <taxon>Bacteria</taxon>
        <taxon>Pseudomonadati</taxon>
        <taxon>Pseudomonadota</taxon>
        <taxon>Betaproteobacteria</taxon>
        <taxon>Burkholderiales</taxon>
        <taxon>Alcaligenaceae</taxon>
        <taxon>Bordetella</taxon>
    </lineage>
</organism>
<dbReference type="AlphaFoldDB" id="A0A0J6C147"/>
<dbReference type="Gene3D" id="3.40.1350.10">
    <property type="match status" value="1"/>
</dbReference>
<dbReference type="GO" id="GO:0003676">
    <property type="term" value="F:nucleic acid binding"/>
    <property type="evidence" value="ECO:0007669"/>
    <property type="project" value="InterPro"/>
</dbReference>
<dbReference type="Pfam" id="PF21315">
    <property type="entry name" value="FAN1_HTH"/>
    <property type="match status" value="1"/>
</dbReference>
<evidence type="ECO:0000313" key="14">
    <source>
        <dbReference type="Proteomes" id="UP000053096"/>
    </source>
</evidence>
<evidence type="ECO:0000313" key="13">
    <source>
        <dbReference type="EMBL" id="CUJ10611.1"/>
    </source>
</evidence>
<keyword evidence="10" id="KW-0464">Manganese</keyword>
<evidence type="ECO:0000256" key="8">
    <source>
        <dbReference type="ARBA" id="ARBA00022801"/>
    </source>
</evidence>
<sequence length="540" mass="61202">MLPAHRYYYLHNFQRALAWVAQRYDDLLDAEERAFLTRFSGLPQASQALLVRLLARKGGLFRASKLAYDEIGDIAAAAAPLLALGWLSANPELSAQDLGRLYTKAELARLAGLAPALRKEALLQALDAAGPRPHRDWWPQAAEAVWQVRVDAVCQRLRLMFFGNLRQQWDELVLADLGIFQYERVDFSRDSRAFQHRADVEDYLRLHGWREQLEEAGPDAALREAVRAAASANPWLMARRAKLLMRIGQACERLRDWDGAQAAYRACDYRGARHRLMRVLEQQGRPEEAYALALRAAEQPEDEGESQRLARMLPRLRRQLGLDAPRRPSAPALVSEHLRLAPPAEARPVEFVVRDHYGSPDGPVHYVESGLVNALFGLLCWEAIFAPLPGAFFHPFQRGPADLDTPDFVARRAALFQACLARLDDGSYRAVIRERYAAKQGLQSPFVHWGMLGPELLEQALGCLPAADLRRLFERLLADLKAHRSGLPDLVRFWPAQRRYEFIEVKGPGDRLQDNQIAWLRYCARHGIAARVCYVSWACD</sequence>
<comment type="catalytic activity">
    <reaction evidence="1">
        <text>Hydrolytically removes 5'-nucleotides successively from the 3'-hydroxy termini of 3'-hydroxy-terminated oligonucleotides.</text>
        <dbReference type="EC" id="3.1.4.1"/>
    </reaction>
</comment>
<dbReference type="Proteomes" id="UP000053096">
    <property type="component" value="Unassembled WGS sequence"/>
</dbReference>
<reference evidence="12 15" key="2">
    <citation type="submission" date="2016-07" db="EMBL/GenBank/DDBJ databases">
        <title>Complete genome sequences of Bordetella pseudohinzii.</title>
        <authorList>
            <person name="Spilker T."/>
            <person name="Darrah R."/>
            <person name="LiPuma J.J."/>
        </authorList>
    </citation>
    <scope>NUCLEOTIDE SEQUENCE [LARGE SCALE GENOMIC DNA]</scope>
    <source>
        <strain evidence="12 15">HI4681</strain>
    </source>
</reference>
<keyword evidence="15" id="KW-1185">Reference proteome</keyword>
<dbReference type="EC" id="3.1.4.1" evidence="5"/>
<dbReference type="OrthoDB" id="9803913at2"/>
<dbReference type="KEGG" id="bpdz:BBN53_09425"/>
<dbReference type="GO" id="GO:0046872">
    <property type="term" value="F:metal ion binding"/>
    <property type="evidence" value="ECO:0007669"/>
    <property type="project" value="UniProtKB-KW"/>
</dbReference>
<keyword evidence="9" id="KW-0460">Magnesium</keyword>
<evidence type="ECO:0000256" key="10">
    <source>
        <dbReference type="ARBA" id="ARBA00023211"/>
    </source>
</evidence>
<keyword evidence="7" id="KW-0479">Metal-binding</keyword>
<gene>
    <name evidence="12" type="ORF">BBN53_09425</name>
    <name evidence="13" type="ORF">ERS370011_03785</name>
</gene>
<evidence type="ECO:0000313" key="15">
    <source>
        <dbReference type="Proteomes" id="UP000092950"/>
    </source>
</evidence>
<dbReference type="InterPro" id="IPR011856">
    <property type="entry name" value="tRNA_endonuc-like_dom_sf"/>
</dbReference>
<proteinExistence type="inferred from homology"/>
<protein>
    <recommendedName>
        <fullName evidence="5">phosphodiesterase I</fullName>
        <ecNumber evidence="5">3.1.4.1</ecNumber>
    </recommendedName>
</protein>
<keyword evidence="6" id="KW-0540">Nuclease</keyword>
<dbReference type="InterPro" id="IPR033315">
    <property type="entry name" value="Fan1-like"/>
</dbReference>
<dbReference type="EMBL" id="CP016440">
    <property type="protein sequence ID" value="ANY16099.1"/>
    <property type="molecule type" value="Genomic_DNA"/>
</dbReference>
<dbReference type="PANTHER" id="PTHR15749:SF4">
    <property type="entry name" value="FANCONI-ASSOCIATED NUCLEASE 1"/>
    <property type="match status" value="1"/>
</dbReference>
<evidence type="ECO:0000256" key="3">
    <source>
        <dbReference type="ARBA" id="ARBA00001946"/>
    </source>
</evidence>
<accession>A0A0M7HKZ0</accession>
<dbReference type="EMBL" id="CYTV01000015">
    <property type="protein sequence ID" value="CUJ10611.1"/>
    <property type="molecule type" value="Genomic_DNA"/>
</dbReference>
<name>A0A0J6C147_9BORD</name>
<feature type="domain" description="VRR-NUC" evidence="11">
    <location>
        <begin position="423"/>
        <end position="537"/>
    </location>
</feature>
<comment type="cofactor">
    <cofactor evidence="3">
        <name>Mg(2+)</name>
        <dbReference type="ChEBI" id="CHEBI:18420"/>
    </cofactor>
</comment>
<dbReference type="GO" id="GO:0036297">
    <property type="term" value="P:interstrand cross-link repair"/>
    <property type="evidence" value="ECO:0007669"/>
    <property type="project" value="InterPro"/>
</dbReference>
<evidence type="ECO:0000256" key="1">
    <source>
        <dbReference type="ARBA" id="ARBA00000983"/>
    </source>
</evidence>
<dbReference type="InterPro" id="IPR014883">
    <property type="entry name" value="VRR_NUC"/>
</dbReference>
<evidence type="ECO:0000256" key="7">
    <source>
        <dbReference type="ARBA" id="ARBA00022723"/>
    </source>
</evidence>
<comment type="cofactor">
    <cofactor evidence="2">
        <name>Mn(2+)</name>
        <dbReference type="ChEBI" id="CHEBI:29035"/>
    </cofactor>
</comment>
<accession>A0A0J6C147</accession>
<dbReference type="InterPro" id="IPR049125">
    <property type="entry name" value="FAN1-like_WH"/>
</dbReference>
<dbReference type="GO" id="GO:0004528">
    <property type="term" value="F:phosphodiesterase I activity"/>
    <property type="evidence" value="ECO:0007669"/>
    <property type="project" value="UniProtKB-EC"/>
</dbReference>
<dbReference type="PANTHER" id="PTHR15749">
    <property type="entry name" value="FANCONI-ASSOCIATED NUCLEASE 1"/>
    <property type="match status" value="1"/>
</dbReference>
<dbReference type="SMART" id="SM00990">
    <property type="entry name" value="VRR_NUC"/>
    <property type="match status" value="1"/>
</dbReference>